<reference evidence="2 3" key="1">
    <citation type="journal article" date="1998" name="Science">
        <title>Genome sequence of the nematode C. elegans: a platform for investigating biology.</title>
        <authorList>
            <consortium name="The C. elegans sequencing consortium"/>
            <person name="Sulson J.E."/>
            <person name="Waterston R."/>
        </authorList>
    </citation>
    <scope>NUCLEOTIDE SEQUENCE [LARGE SCALE GENOMIC DNA]</scope>
    <source>
        <strain evidence="2 3">Bristol N2</strain>
    </source>
</reference>
<evidence type="ECO:0000313" key="4">
    <source>
        <dbReference type="WormBase" id="T25E12.6"/>
    </source>
</evidence>
<dbReference type="InParanoid" id="O45820"/>
<dbReference type="RefSeq" id="NP_507237.1">
    <property type="nucleotide sequence ID" value="NM_074836.3"/>
</dbReference>
<evidence type="ECO:0007829" key="5">
    <source>
        <dbReference type="PeptideAtlas" id="O45820"/>
    </source>
</evidence>
<name>O45820_CAEEL</name>
<evidence type="ECO:0000259" key="1">
    <source>
        <dbReference type="Pfam" id="PF01827"/>
    </source>
</evidence>
<organism evidence="2 3">
    <name type="scientific">Caenorhabditis elegans</name>
    <dbReference type="NCBI Taxonomy" id="6239"/>
    <lineage>
        <taxon>Eukaryota</taxon>
        <taxon>Metazoa</taxon>
        <taxon>Ecdysozoa</taxon>
        <taxon>Nematoda</taxon>
        <taxon>Chromadorea</taxon>
        <taxon>Rhabditida</taxon>
        <taxon>Rhabditina</taxon>
        <taxon>Rhabditomorpha</taxon>
        <taxon>Rhabditoidea</taxon>
        <taxon>Rhabditidae</taxon>
        <taxon>Peloderinae</taxon>
        <taxon>Caenorhabditis</taxon>
    </lineage>
</organism>
<proteinExistence type="evidence at protein level"/>
<dbReference type="CTD" id="180118"/>
<dbReference type="PANTHER" id="PTHR23015">
    <property type="entry name" value="UNCHARACTERIZED C.ELEGANS PROTEIN"/>
    <property type="match status" value="1"/>
</dbReference>
<dbReference type="PANTHER" id="PTHR23015:SF4">
    <property type="entry name" value="DUF38 DOMAIN-CONTAINING PROTEIN-RELATED"/>
    <property type="match status" value="1"/>
</dbReference>
<dbReference type="EMBL" id="BX284605">
    <property type="protein sequence ID" value="CAB04824.1"/>
    <property type="molecule type" value="Genomic_DNA"/>
</dbReference>
<dbReference type="STRING" id="6239.T25E12.6.1"/>
<dbReference type="PaxDb" id="6239-T25E12.6"/>
<keyword evidence="3" id="KW-1185">Reference proteome</keyword>
<feature type="domain" description="DUF38" evidence="1">
    <location>
        <begin position="139"/>
        <end position="256"/>
    </location>
</feature>
<evidence type="ECO:0000313" key="3">
    <source>
        <dbReference type="Proteomes" id="UP000001940"/>
    </source>
</evidence>
<dbReference type="AlphaFoldDB" id="O45820"/>
<dbReference type="PIR" id="T25276">
    <property type="entry name" value="T25276"/>
</dbReference>
<dbReference type="InterPro" id="IPR002900">
    <property type="entry name" value="DUF38/FTH_CAE_spp"/>
</dbReference>
<dbReference type="KEGG" id="cel:CELE_T25E12.6"/>
<dbReference type="Proteomes" id="UP000001940">
    <property type="component" value="Chromosome V"/>
</dbReference>
<protein>
    <submittedName>
        <fullName evidence="2">DUF38 domain-containing protein</fullName>
    </submittedName>
</protein>
<accession>O45820</accession>
<dbReference type="HOGENOM" id="CLU_875031_0_0_1"/>
<dbReference type="WormBase" id="T25E12.6">
    <property type="protein sequence ID" value="CE16467"/>
    <property type="gene ID" value="WBGene00012021"/>
</dbReference>
<evidence type="ECO:0000313" key="2">
    <source>
        <dbReference type="EMBL" id="CAB04824.1"/>
    </source>
</evidence>
<sequence>MESTAPNAPTEEAPEPTPFVFEFKNNHIKLIELHVYTDSMEILLIGNDGNRYEVEIQEYPGEACIEQISLNRVLVQKKECTSMYPSAPIAIVTLYSILRQPGVKVDCFYYRILNQYFVRDKNNKTEHAKWDERSASLTKMLKAMMRALMKKLEVEVFKIVYNGKEEEVMCLLPYFEPGYLRRICLFNPLYVSPTVIDNIITTEQWKQAKELNTMTGEPVAFPVESHAHFESLRIRIPELKQIDVILLVLKYLNQKTPKDNEIGVQNVSELFDFMWGSMGIPHENDPETIRYTWKSGTYNLYAEVTKNGVRFTSETRQA</sequence>
<gene>
    <name evidence="2" type="ORF">CELE_T25E12.6</name>
    <name evidence="2 4" type="ORF">T25E12.6</name>
</gene>
<dbReference type="InterPro" id="IPR040161">
    <property type="entry name" value="FB224"/>
</dbReference>
<dbReference type="Bgee" id="WBGene00012021">
    <property type="expression patterns" value="Expressed in embryo and 3 other cell types or tissues"/>
</dbReference>
<dbReference type="PeptideAtlas" id="O45820"/>
<keyword evidence="5" id="KW-1267">Proteomics identification</keyword>
<dbReference type="GeneID" id="180118"/>
<dbReference type="UCSC" id="T25E12.6">
    <property type="organism name" value="c. elegans"/>
</dbReference>
<dbReference type="AGR" id="WB:WBGene00012021"/>
<dbReference type="Pfam" id="PF01827">
    <property type="entry name" value="FTH"/>
    <property type="match status" value="1"/>
</dbReference>